<comment type="caution">
    <text evidence="1">The sequence shown here is derived from an EMBL/GenBank/DDBJ whole genome shotgun (WGS) entry which is preliminary data.</text>
</comment>
<evidence type="ECO:0000313" key="1">
    <source>
        <dbReference type="EMBL" id="CAH1581929.1"/>
    </source>
</evidence>
<name>A0AAU9QKB6_9VIBR</name>
<sequence>MRSSTERSVTLFMILLLQGNELNNEKFFINQFGIRIDVQCFKELSN</sequence>
<reference evidence="1" key="1">
    <citation type="submission" date="2022-01" db="EMBL/GenBank/DDBJ databases">
        <authorList>
            <person name="Lagorce A."/>
        </authorList>
    </citation>
    <scope>NUCLEOTIDE SEQUENCE</scope>
    <source>
        <strain evidence="1">Th15_F1_A12</strain>
    </source>
</reference>
<organism evidence="1 2">
    <name type="scientific">Vibrio jasicida</name>
    <dbReference type="NCBI Taxonomy" id="766224"/>
    <lineage>
        <taxon>Bacteria</taxon>
        <taxon>Pseudomonadati</taxon>
        <taxon>Pseudomonadota</taxon>
        <taxon>Gammaproteobacteria</taxon>
        <taxon>Vibrionales</taxon>
        <taxon>Vibrionaceae</taxon>
        <taxon>Vibrio</taxon>
    </lineage>
</organism>
<dbReference type="AlphaFoldDB" id="A0AAU9QKB6"/>
<accession>A0AAU9QKB6</accession>
<protein>
    <submittedName>
        <fullName evidence="1">Uncharacterized protein</fullName>
    </submittedName>
</protein>
<gene>
    <name evidence="1" type="ORF">THF1A12_170102</name>
</gene>
<dbReference type="EMBL" id="CAKMUD010000069">
    <property type="protein sequence ID" value="CAH1581929.1"/>
    <property type="molecule type" value="Genomic_DNA"/>
</dbReference>
<proteinExistence type="predicted"/>
<evidence type="ECO:0000313" key="2">
    <source>
        <dbReference type="Proteomes" id="UP001295462"/>
    </source>
</evidence>
<dbReference type="Proteomes" id="UP001295462">
    <property type="component" value="Unassembled WGS sequence"/>
</dbReference>